<dbReference type="STRING" id="1618387.UW44_C0008G0006"/>
<organism evidence="1 2">
    <name type="scientific">Candidatus Collierbacteria bacterium GW2011_GWB2_44_22</name>
    <dbReference type="NCBI Taxonomy" id="1618387"/>
    <lineage>
        <taxon>Bacteria</taxon>
        <taxon>Candidatus Collieribacteriota</taxon>
    </lineage>
</organism>
<gene>
    <name evidence="1" type="ORF">UW44_C0008G0006</name>
</gene>
<evidence type="ECO:0000313" key="1">
    <source>
        <dbReference type="EMBL" id="KKT51684.1"/>
    </source>
</evidence>
<proteinExistence type="predicted"/>
<comment type="caution">
    <text evidence="1">The sequence shown here is derived from an EMBL/GenBank/DDBJ whole genome shotgun (WGS) entry which is preliminary data.</text>
</comment>
<dbReference type="AlphaFoldDB" id="A0A0G1KUW7"/>
<dbReference type="Proteomes" id="UP000034006">
    <property type="component" value="Unassembled WGS sequence"/>
</dbReference>
<accession>A0A0G1KUW7</accession>
<evidence type="ECO:0000313" key="2">
    <source>
        <dbReference type="Proteomes" id="UP000034006"/>
    </source>
</evidence>
<protein>
    <submittedName>
        <fullName evidence="1">Uncharacterized protein</fullName>
    </submittedName>
</protein>
<sequence length="71" mass="8052">MSEKFKDKFHKEYVGGSGPIEDQSCSSVISEARLVALSYEEILAEYRKYVKDPTAELPEEILMQLRIAGKV</sequence>
<reference evidence="1 2" key="1">
    <citation type="journal article" date="2015" name="Nature">
        <title>rRNA introns, odd ribosomes, and small enigmatic genomes across a large radiation of phyla.</title>
        <authorList>
            <person name="Brown C.T."/>
            <person name="Hug L.A."/>
            <person name="Thomas B.C."/>
            <person name="Sharon I."/>
            <person name="Castelle C.J."/>
            <person name="Singh A."/>
            <person name="Wilkins M.J."/>
            <person name="Williams K.H."/>
            <person name="Banfield J.F."/>
        </authorList>
    </citation>
    <scope>NUCLEOTIDE SEQUENCE [LARGE SCALE GENOMIC DNA]</scope>
</reference>
<name>A0A0G1KUW7_9BACT</name>
<dbReference type="EMBL" id="LCIH01000008">
    <property type="protein sequence ID" value="KKT51684.1"/>
    <property type="molecule type" value="Genomic_DNA"/>
</dbReference>